<dbReference type="Pfam" id="PF09335">
    <property type="entry name" value="VTT_dom"/>
    <property type="match status" value="1"/>
</dbReference>
<evidence type="ECO:0000313" key="5">
    <source>
        <dbReference type="Proteomes" id="UP000076268"/>
    </source>
</evidence>
<dbReference type="Proteomes" id="UP000076268">
    <property type="component" value="Unassembled WGS sequence"/>
</dbReference>
<comment type="caution">
    <text evidence="4">The sequence shown here is derived from an EMBL/GenBank/DDBJ whole genome shotgun (WGS) entry which is preliminary data.</text>
</comment>
<accession>A0A154BMB5</accession>
<feature type="transmembrane region" description="Helical" evidence="2">
    <location>
        <begin position="7"/>
        <end position="26"/>
    </location>
</feature>
<keyword evidence="2" id="KW-0472">Membrane</keyword>
<name>A0A154BMB5_ANASB</name>
<feature type="transmembrane region" description="Helical" evidence="2">
    <location>
        <begin position="46"/>
        <end position="68"/>
    </location>
</feature>
<feature type="transmembrane region" description="Helical" evidence="2">
    <location>
        <begin position="164"/>
        <end position="181"/>
    </location>
</feature>
<dbReference type="InterPro" id="IPR051311">
    <property type="entry name" value="DedA_domain"/>
</dbReference>
<feature type="domain" description="VTT" evidence="3">
    <location>
        <begin position="40"/>
        <end position="142"/>
    </location>
</feature>
<dbReference type="AlphaFoldDB" id="A0A154BMB5"/>
<dbReference type="EMBL" id="LSGP01000026">
    <property type="protein sequence ID" value="KYZ74990.1"/>
    <property type="molecule type" value="Genomic_DNA"/>
</dbReference>
<dbReference type="STRING" id="1794912.AXX12_15535"/>
<dbReference type="PANTHER" id="PTHR42709">
    <property type="entry name" value="ALKALINE PHOSPHATASE LIKE PROTEIN"/>
    <property type="match status" value="1"/>
</dbReference>
<evidence type="ECO:0000256" key="1">
    <source>
        <dbReference type="ARBA" id="ARBA00010792"/>
    </source>
</evidence>
<reference evidence="4 5" key="1">
    <citation type="submission" date="2016-02" db="EMBL/GenBank/DDBJ databases">
        <title>Anaerosporomusa subterraneum gen. nov., sp. nov., a spore-forming obligate anaerobe isolated from saprolite.</title>
        <authorList>
            <person name="Choi J.K."/>
            <person name="Shah M."/>
            <person name="Yee N."/>
        </authorList>
    </citation>
    <scope>NUCLEOTIDE SEQUENCE [LARGE SCALE GENOMIC DNA]</scope>
    <source>
        <strain evidence="4 5">RU4</strain>
    </source>
</reference>
<gene>
    <name evidence="4" type="ORF">AXX12_15535</name>
</gene>
<keyword evidence="2" id="KW-1133">Transmembrane helix</keyword>
<dbReference type="OrthoDB" id="9810270at2"/>
<keyword evidence="2" id="KW-0812">Transmembrane</keyword>
<proteinExistence type="inferred from homology"/>
<dbReference type="PANTHER" id="PTHR42709:SF11">
    <property type="entry name" value="DEDA FAMILY PROTEIN"/>
    <property type="match status" value="1"/>
</dbReference>
<comment type="similarity">
    <text evidence="1">Belongs to the DedA family.</text>
</comment>
<dbReference type="RefSeq" id="WP_066245531.1">
    <property type="nucleotide sequence ID" value="NZ_LSGP01000026.1"/>
</dbReference>
<evidence type="ECO:0000259" key="3">
    <source>
        <dbReference type="Pfam" id="PF09335"/>
    </source>
</evidence>
<organism evidence="4 5">
    <name type="scientific">Anaerosporomusa subterranea</name>
    <dbReference type="NCBI Taxonomy" id="1794912"/>
    <lineage>
        <taxon>Bacteria</taxon>
        <taxon>Bacillati</taxon>
        <taxon>Bacillota</taxon>
        <taxon>Negativicutes</taxon>
        <taxon>Acetonemataceae</taxon>
        <taxon>Anaerosporomusa</taxon>
    </lineage>
</organism>
<evidence type="ECO:0000256" key="2">
    <source>
        <dbReference type="SAM" id="Phobius"/>
    </source>
</evidence>
<evidence type="ECO:0000313" key="4">
    <source>
        <dbReference type="EMBL" id="KYZ74990.1"/>
    </source>
</evidence>
<feature type="transmembrane region" description="Helical" evidence="2">
    <location>
        <begin position="112"/>
        <end position="133"/>
    </location>
</feature>
<dbReference type="InterPro" id="IPR032816">
    <property type="entry name" value="VTT_dom"/>
</dbReference>
<dbReference type="GO" id="GO:0005886">
    <property type="term" value="C:plasma membrane"/>
    <property type="evidence" value="ECO:0007669"/>
    <property type="project" value="TreeGrafter"/>
</dbReference>
<keyword evidence="5" id="KW-1185">Reference proteome</keyword>
<protein>
    <recommendedName>
        <fullName evidence="3">VTT domain-containing protein</fullName>
    </recommendedName>
</protein>
<sequence length="196" mass="22043">MEQLIAWLESYGLVGLFIISFVESFFSPILPDVLLIPMALADPSQAIYYSIVATAASVLGGYIGYGIGFRLGLPIMKKVVPPQHVDTIHGWLEKYGGWAIWLAAMAPIPYKFTSITAGVFKVNIFVFTIASILGRAKRFLLEGILIYYYGDQAVELIARYTQDFLHGFLFLVAVGLIYFAWRKYKAKQRRRGEDEA</sequence>